<sequence length="127" mass="13838">MKKIDLRPQVKSALFLAFTVTALATSFTIEFFTANPKLVELTIESVDKSTGDFSGEAMSQAGEVWEVAGTLVDNKVEIEFNNVTNSKRILAAGKIDKDGVILGRAATEEGELFEWETTDALMKTSNS</sequence>
<dbReference type="AlphaFoldDB" id="A0A1F7YWD4"/>
<dbReference type="EMBL" id="MGGP01000022">
    <property type="protein sequence ID" value="OGM31656.1"/>
    <property type="molecule type" value="Genomic_DNA"/>
</dbReference>
<accession>A0A1F7YWD4</accession>
<evidence type="ECO:0000313" key="1">
    <source>
        <dbReference type="EMBL" id="OGM31656.1"/>
    </source>
</evidence>
<reference evidence="1 2" key="1">
    <citation type="journal article" date="2016" name="Nat. Commun.">
        <title>Thousands of microbial genomes shed light on interconnected biogeochemical processes in an aquifer system.</title>
        <authorList>
            <person name="Anantharaman K."/>
            <person name="Brown C.T."/>
            <person name="Hug L.A."/>
            <person name="Sharon I."/>
            <person name="Castelle C.J."/>
            <person name="Probst A.J."/>
            <person name="Thomas B.C."/>
            <person name="Singh A."/>
            <person name="Wilkins M.J."/>
            <person name="Karaoz U."/>
            <person name="Brodie E.L."/>
            <person name="Williams K.H."/>
            <person name="Hubbard S.S."/>
            <person name="Banfield J.F."/>
        </authorList>
    </citation>
    <scope>NUCLEOTIDE SEQUENCE [LARGE SCALE GENOMIC DNA]</scope>
</reference>
<protein>
    <submittedName>
        <fullName evidence="1">Uncharacterized protein</fullName>
    </submittedName>
</protein>
<name>A0A1F7YWD4_9BACT</name>
<evidence type="ECO:0000313" key="2">
    <source>
        <dbReference type="Proteomes" id="UP000178870"/>
    </source>
</evidence>
<gene>
    <name evidence="1" type="ORF">A2803_04475</name>
</gene>
<organism evidence="1 2">
    <name type="scientific">Candidatus Woesebacteria bacterium RIFCSPHIGHO2_01_FULL_44_21</name>
    <dbReference type="NCBI Taxonomy" id="1802503"/>
    <lineage>
        <taxon>Bacteria</taxon>
        <taxon>Candidatus Woeseibacteriota</taxon>
    </lineage>
</organism>
<dbReference type="Proteomes" id="UP000178870">
    <property type="component" value="Unassembled WGS sequence"/>
</dbReference>
<comment type="caution">
    <text evidence="1">The sequence shown here is derived from an EMBL/GenBank/DDBJ whole genome shotgun (WGS) entry which is preliminary data.</text>
</comment>
<proteinExistence type="predicted"/>